<comment type="similarity">
    <text evidence="3">Belongs to the hook family.</text>
</comment>
<evidence type="ECO:0000256" key="3">
    <source>
        <dbReference type="ARBA" id="ARBA00006946"/>
    </source>
</evidence>
<dbReference type="GO" id="GO:0005874">
    <property type="term" value="C:microtubule"/>
    <property type="evidence" value="ECO:0007669"/>
    <property type="project" value="UniProtKB-KW"/>
</dbReference>
<feature type="coiled-coil region" evidence="13">
    <location>
        <begin position="184"/>
        <end position="318"/>
    </location>
</feature>
<dbReference type="InterPro" id="IPR008636">
    <property type="entry name" value="Hook_C"/>
</dbReference>
<evidence type="ECO:0000256" key="10">
    <source>
        <dbReference type="ARBA" id="ARBA00023212"/>
    </source>
</evidence>
<dbReference type="Pfam" id="PF19047">
    <property type="entry name" value="HOOK_N"/>
    <property type="match status" value="1"/>
</dbReference>
<evidence type="ECO:0000256" key="4">
    <source>
        <dbReference type="ARBA" id="ARBA00022448"/>
    </source>
</evidence>
<evidence type="ECO:0000256" key="5">
    <source>
        <dbReference type="ARBA" id="ARBA00022490"/>
    </source>
</evidence>
<dbReference type="FunFam" id="1.10.418.10:FF:000215">
    <property type="entry name" value="Protein Hook homolog 3"/>
    <property type="match status" value="1"/>
</dbReference>
<accession>Q4T898</accession>
<feature type="region of interest" description="Disordered" evidence="14">
    <location>
        <begin position="789"/>
        <end position="821"/>
    </location>
</feature>
<sequence>MSTPEALDRMELCESLLTWVQTFGVEAPCKTVEDLTNGVVMAQALQKIDGAYFNDSWIGRIKPEVGDNWRLKISNLKKVLKGILDYNQEVLGLHISDFTLPDVNLLGEHADAAELGRMLQLILGCAVNCEQKQVCDCVSVCVEYIQTIMMMEESVQHVVMTAIQELMSKETPVTGGNDSYVDLDRQLKKTVEELNDALASKEEISQRCRELDLQVAALQEEKSSLLAENQVLMERLNQSDSIEDINSPAGRRHLQLQTQLEQLQEETFRLEASKDDYRIRCEELEKELLDVKSQNEELTALADEAQSLKDEMDVLRHSSDKVSKLEGTVEHYKKKLEDMGLLRRQNKLMEEKNTVLMQTNVGLEEELRKANAAKAQLETYKRQVVELQNKLSEESKKADKMEFEYKRVKEKVDSLQKEKERMRTERDSLKETIEELHCVQAQEGQLTSGLTSWTSSGASDSLAAEITTPEMRYLNRRTAAAAAESLAPAQASVPPPLPSDLLELTRSQPSHGFCPLREHLIRLQHENKMLKLAQEGSDNEKIALLQSLLEDANRRKSELETENRLVNQRLMEEQSQVEELQKSLQEQGSSSEDSAVLKRKYEEHLEKVRELNNEMMKKNSFIEDMEVKYNSSTQRADELEEALKKKDEDMKQMEERYKKYLEKAKSVSARSRLAVTIVTSPHPEQTGPLQVIRTLDPKQNQGSGPEVQALKNQLQEKERMLHSLEVTVLPLSSPFRPSSFPKNLREDEGAQKEMDKAKGQRDYEEKMIVSAWYNMGMSLQKMAAEDRLANTGSGQSFLARQRQATSARRAYPGYVQSASAR</sequence>
<dbReference type="PROSITE" id="PS50021">
    <property type="entry name" value="CH"/>
    <property type="match status" value="1"/>
</dbReference>
<organism evidence="16">
    <name type="scientific">Tetraodon nigroviridis</name>
    <name type="common">Spotted green pufferfish</name>
    <name type="synonym">Chelonodon nigroviridis</name>
    <dbReference type="NCBI Taxonomy" id="99883"/>
    <lineage>
        <taxon>Eukaryota</taxon>
        <taxon>Metazoa</taxon>
        <taxon>Chordata</taxon>
        <taxon>Craniata</taxon>
        <taxon>Vertebrata</taxon>
        <taxon>Euteleostomi</taxon>
        <taxon>Actinopterygii</taxon>
        <taxon>Neopterygii</taxon>
        <taxon>Teleostei</taxon>
        <taxon>Neoteleostei</taxon>
        <taxon>Acanthomorphata</taxon>
        <taxon>Eupercaria</taxon>
        <taxon>Tetraodontiformes</taxon>
        <taxon>Tetradontoidea</taxon>
        <taxon>Tetraodontidae</taxon>
        <taxon>Tetraodon</taxon>
    </lineage>
</organism>
<evidence type="ECO:0000259" key="15">
    <source>
        <dbReference type="PROSITE" id="PS50021"/>
    </source>
</evidence>
<dbReference type="PANTHER" id="PTHR18947:SF38">
    <property type="entry name" value="PROTEIN HOOK HOMOLOG 3"/>
    <property type="match status" value="1"/>
</dbReference>
<evidence type="ECO:0000256" key="8">
    <source>
        <dbReference type="ARBA" id="ARBA00023034"/>
    </source>
</evidence>
<keyword evidence="5" id="KW-0963">Cytoplasm</keyword>
<evidence type="ECO:0000256" key="2">
    <source>
        <dbReference type="ARBA" id="ARBA00004555"/>
    </source>
</evidence>
<dbReference type="SUPFAM" id="SSF116907">
    <property type="entry name" value="Hook domain"/>
    <property type="match status" value="1"/>
</dbReference>
<evidence type="ECO:0000256" key="14">
    <source>
        <dbReference type="SAM" id="MobiDB-lite"/>
    </source>
</evidence>
<evidence type="ECO:0000256" key="6">
    <source>
        <dbReference type="ARBA" id="ARBA00022701"/>
    </source>
</evidence>
<comment type="caution">
    <text evidence="16">The sequence shown here is derived from an EMBL/GenBank/DDBJ whole genome shotgun (WGS) entry which is preliminary data.</text>
</comment>
<dbReference type="InterPro" id="IPR001715">
    <property type="entry name" value="CH_dom"/>
</dbReference>
<feature type="compositionally biased region" description="Basic and acidic residues" evidence="14">
    <location>
        <begin position="743"/>
        <end position="761"/>
    </location>
</feature>
<dbReference type="KEGG" id="tng:GSTEN00005338G001"/>
<feature type="coiled-coil region" evidence="13">
    <location>
        <begin position="360"/>
        <end position="439"/>
    </location>
</feature>
<dbReference type="GO" id="GO:0005813">
    <property type="term" value="C:centrosome"/>
    <property type="evidence" value="ECO:0007669"/>
    <property type="project" value="TreeGrafter"/>
</dbReference>
<proteinExistence type="inferred from homology"/>
<feature type="region of interest" description="Disordered" evidence="14">
    <location>
        <begin position="577"/>
        <end position="596"/>
    </location>
</feature>
<evidence type="ECO:0000256" key="13">
    <source>
        <dbReference type="SAM" id="Coils"/>
    </source>
</evidence>
<dbReference type="AlphaFoldDB" id="Q4T898"/>
<feature type="region of interest" description="Disordered" evidence="14">
    <location>
        <begin position="735"/>
        <end position="761"/>
    </location>
</feature>
<evidence type="ECO:0000313" key="16">
    <source>
        <dbReference type="EMBL" id="CAF90884.1"/>
    </source>
</evidence>
<keyword evidence="9 13" id="KW-0175">Coiled coil</keyword>
<dbReference type="GO" id="GO:0030705">
    <property type="term" value="P:cytoskeleton-dependent intracellular transport"/>
    <property type="evidence" value="ECO:0007669"/>
    <property type="project" value="InterPro"/>
</dbReference>
<protein>
    <recommendedName>
        <fullName evidence="12">Protein Hook homolog 3</fullName>
    </recommendedName>
</protein>
<keyword evidence="6" id="KW-0493">Microtubule</keyword>
<evidence type="ECO:0000256" key="7">
    <source>
        <dbReference type="ARBA" id="ARBA00022927"/>
    </source>
</evidence>
<dbReference type="GO" id="GO:0015031">
    <property type="term" value="P:protein transport"/>
    <property type="evidence" value="ECO:0007669"/>
    <property type="project" value="UniProtKB-KW"/>
</dbReference>
<feature type="domain" description="Calponin-homology (CH)" evidence="15">
    <location>
        <begin position="10"/>
        <end position="126"/>
    </location>
</feature>
<feature type="compositionally biased region" description="Low complexity" evidence="14">
    <location>
        <begin position="799"/>
        <end position="810"/>
    </location>
</feature>
<dbReference type="InterPro" id="IPR036872">
    <property type="entry name" value="CH_dom_sf"/>
</dbReference>
<gene>
    <name evidence="16" type="ORF">GSTENG00005338001</name>
</gene>
<dbReference type="EMBL" id="CAAE01007858">
    <property type="protein sequence ID" value="CAF90884.1"/>
    <property type="molecule type" value="Genomic_DNA"/>
</dbReference>
<keyword evidence="7" id="KW-0653">Protein transport</keyword>
<dbReference type="GO" id="GO:0051959">
    <property type="term" value="F:dynein light intermediate chain binding"/>
    <property type="evidence" value="ECO:0007669"/>
    <property type="project" value="TreeGrafter"/>
</dbReference>
<reference evidence="16" key="1">
    <citation type="journal article" date="2004" name="Nature">
        <title>Genome duplication in the teleost fish Tetraodon nigroviridis reveals the early vertebrate proto-karyotype.</title>
        <authorList>
            <person name="Jaillon O."/>
            <person name="Aury J.-M."/>
            <person name="Brunet F."/>
            <person name="Petit J.-L."/>
            <person name="Stange-Thomann N."/>
            <person name="Mauceli E."/>
            <person name="Bouneau L."/>
            <person name="Fischer C."/>
            <person name="Ozouf-Costaz C."/>
            <person name="Bernot A."/>
            <person name="Nicaud S."/>
            <person name="Jaffe D."/>
            <person name="Fisher S."/>
            <person name="Lutfalla G."/>
            <person name="Dossat C."/>
            <person name="Segurens B."/>
            <person name="Dasilva C."/>
            <person name="Salanoubat M."/>
            <person name="Levy M."/>
            <person name="Boudet N."/>
            <person name="Castellano S."/>
            <person name="Anthouard V."/>
            <person name="Jubin C."/>
            <person name="Castelli V."/>
            <person name="Katinka M."/>
            <person name="Vacherie B."/>
            <person name="Biemont C."/>
            <person name="Skalli Z."/>
            <person name="Cattolico L."/>
            <person name="Poulain J."/>
            <person name="De Berardinis V."/>
            <person name="Cruaud C."/>
            <person name="Duprat S."/>
            <person name="Brottier P."/>
            <person name="Coutanceau J.-P."/>
            <person name="Gouzy J."/>
            <person name="Parra G."/>
            <person name="Lardier G."/>
            <person name="Chapple C."/>
            <person name="McKernan K.J."/>
            <person name="McEwan P."/>
            <person name="Bosak S."/>
            <person name="Kellis M."/>
            <person name="Volff J.-N."/>
            <person name="Guigo R."/>
            <person name="Zody M.C."/>
            <person name="Mesirov J."/>
            <person name="Lindblad-Toh K."/>
            <person name="Birren B."/>
            <person name="Nusbaum C."/>
            <person name="Kahn D."/>
            <person name="Robinson-Rechavi M."/>
            <person name="Laudet V."/>
            <person name="Schachter V."/>
            <person name="Quetier F."/>
            <person name="Saurin W."/>
            <person name="Scarpelli C."/>
            <person name="Wincker P."/>
            <person name="Lander E.S."/>
            <person name="Weissenbach J."/>
            <person name="Roest Crollius H."/>
        </authorList>
    </citation>
    <scope>NUCLEOTIDE SEQUENCE [LARGE SCALE GENOMIC DNA]</scope>
</reference>
<keyword evidence="10" id="KW-0206">Cytoskeleton</keyword>
<dbReference type="InterPro" id="IPR043936">
    <property type="entry name" value="HOOK_N"/>
</dbReference>
<dbReference type="GO" id="GO:0005794">
    <property type="term" value="C:Golgi apparatus"/>
    <property type="evidence" value="ECO:0007669"/>
    <property type="project" value="UniProtKB-SubCell"/>
</dbReference>
<reference evidence="16" key="2">
    <citation type="submission" date="2004-02" db="EMBL/GenBank/DDBJ databases">
        <authorList>
            <consortium name="Genoscope"/>
            <consortium name="Whitehead Institute Centre for Genome Research"/>
        </authorList>
    </citation>
    <scope>NUCLEOTIDE SEQUENCE</scope>
</reference>
<dbReference type="Pfam" id="PF05622">
    <property type="entry name" value="HOOK"/>
    <property type="match status" value="3"/>
</dbReference>
<evidence type="ECO:0000256" key="1">
    <source>
        <dbReference type="ARBA" id="ARBA00004245"/>
    </source>
</evidence>
<evidence type="ECO:0000256" key="9">
    <source>
        <dbReference type="ARBA" id="ARBA00023054"/>
    </source>
</evidence>
<dbReference type="PANTHER" id="PTHR18947">
    <property type="entry name" value="HOOK PROTEINS"/>
    <property type="match status" value="1"/>
</dbReference>
<keyword evidence="4" id="KW-0813">Transport</keyword>
<evidence type="ECO:0000256" key="12">
    <source>
        <dbReference type="ARBA" id="ARBA00069408"/>
    </source>
</evidence>
<feature type="compositionally biased region" description="Polar residues" evidence="14">
    <location>
        <begin position="577"/>
        <end position="593"/>
    </location>
</feature>
<evidence type="ECO:0000256" key="11">
    <source>
        <dbReference type="ARBA" id="ARBA00059999"/>
    </source>
</evidence>
<comment type="subcellular location">
    <subcellularLocation>
        <location evidence="1">Cytoplasm</location>
        <location evidence="1">Cytoskeleton</location>
    </subcellularLocation>
    <subcellularLocation>
        <location evidence="2">Golgi apparatus</location>
    </subcellularLocation>
</comment>
<name>Q4T898_TETNG</name>
<comment type="function">
    <text evidence="11">Acts as an adapter protein linking the dynein motor complex to various cargos and converts dynein from a non-processive to a highly processive motor in the presence of dynactin. Facilitates the interaction between dynein and dynactin and activates dynein processivity (the ability to move along a microtubule for a long distance without falling off the track). Predominantly recruits 2 dyneins, which increases both the force and speed of the microtubule motor. Component of the FTS/Hook/FHIP complex (FHF complex). The FHF complex may function to promote vesicle trafficking and/or fusion via the homotypic vesicular protein sorting complex (the HOPS complex). May regulate clearance of endocytosed receptors such as MSR1. Participates in defining the architecture and localization of the Golgi complex. FHF complex promotes the distribution of AP-4 complex to the perinuclear area of the cell.</text>
</comment>
<dbReference type="Gene3D" id="1.10.418.10">
    <property type="entry name" value="Calponin-like domain"/>
    <property type="match status" value="1"/>
</dbReference>
<dbReference type="GO" id="GO:0008017">
    <property type="term" value="F:microtubule binding"/>
    <property type="evidence" value="ECO:0007669"/>
    <property type="project" value="InterPro"/>
</dbReference>
<keyword evidence="8" id="KW-0333">Golgi apparatus</keyword>
<dbReference type="GO" id="GO:0031122">
    <property type="term" value="P:cytoplasmic microtubule organization"/>
    <property type="evidence" value="ECO:0007669"/>
    <property type="project" value="InterPro"/>
</dbReference>
<dbReference type="OrthoDB" id="49395at2759"/>